<dbReference type="GO" id="GO:0003677">
    <property type="term" value="F:DNA binding"/>
    <property type="evidence" value="ECO:0007669"/>
    <property type="project" value="UniProtKB-KW"/>
</dbReference>
<dbReference type="Proteomes" id="UP000836597">
    <property type="component" value="Chromosome"/>
</dbReference>
<dbReference type="GO" id="GO:0003700">
    <property type="term" value="F:DNA-binding transcription factor activity"/>
    <property type="evidence" value="ECO:0007669"/>
    <property type="project" value="InterPro"/>
</dbReference>
<dbReference type="RefSeq" id="WP_240985299.1">
    <property type="nucleotide sequence ID" value="NZ_CDGJ01000125.1"/>
</dbReference>
<dbReference type="PRINTS" id="PR00598">
    <property type="entry name" value="HTHMARR"/>
</dbReference>
<evidence type="ECO:0000259" key="4">
    <source>
        <dbReference type="PROSITE" id="PS50995"/>
    </source>
</evidence>
<dbReference type="EMBL" id="CDGJ01000125">
    <property type="protein sequence ID" value="CEJ09342.1"/>
    <property type="molecule type" value="Genomic_DNA"/>
</dbReference>
<evidence type="ECO:0000313" key="5">
    <source>
        <dbReference type="EMBL" id="CAA7601826.1"/>
    </source>
</evidence>
<accession>A0A8S0XBZ9</accession>
<reference evidence="6" key="1">
    <citation type="submission" date="2014-11" db="EMBL/GenBank/DDBJ databases">
        <authorList>
            <person name="Hornung B.V."/>
        </authorList>
    </citation>
    <scope>NUCLEOTIDE SEQUENCE</scope>
    <source>
        <strain evidence="6">INE</strain>
    </source>
</reference>
<gene>
    <name evidence="5" type="ORF">DEACI_2495</name>
    <name evidence="6" type="ORF">DEACI_3826</name>
</gene>
<dbReference type="PROSITE" id="PS50995">
    <property type="entry name" value="HTH_MARR_2"/>
    <property type="match status" value="1"/>
</dbReference>
<organism evidence="5">
    <name type="scientific">Acididesulfobacillus acetoxydans</name>
    <dbReference type="NCBI Taxonomy" id="1561005"/>
    <lineage>
        <taxon>Bacteria</taxon>
        <taxon>Bacillati</taxon>
        <taxon>Bacillota</taxon>
        <taxon>Clostridia</taxon>
        <taxon>Eubacteriales</taxon>
        <taxon>Peptococcaceae</taxon>
        <taxon>Acididesulfobacillus</taxon>
    </lineage>
</organism>
<dbReference type="Gene3D" id="1.10.10.10">
    <property type="entry name" value="Winged helix-like DNA-binding domain superfamily/Winged helix DNA-binding domain"/>
    <property type="match status" value="1"/>
</dbReference>
<dbReference type="SMART" id="SM00347">
    <property type="entry name" value="HTH_MARR"/>
    <property type="match status" value="1"/>
</dbReference>
<dbReference type="Proteomes" id="UP001071230">
    <property type="component" value="Unassembled WGS sequence"/>
</dbReference>
<dbReference type="SUPFAM" id="SSF46785">
    <property type="entry name" value="Winged helix' DNA-binding domain"/>
    <property type="match status" value="1"/>
</dbReference>
<keyword evidence="2" id="KW-0238">DNA-binding</keyword>
<dbReference type="PROSITE" id="PS01117">
    <property type="entry name" value="HTH_MARR_1"/>
    <property type="match status" value="1"/>
</dbReference>
<dbReference type="AlphaFoldDB" id="A0A8S0XBZ9"/>
<keyword evidence="3" id="KW-0804">Transcription</keyword>
<dbReference type="EMBL" id="LR746496">
    <property type="protein sequence ID" value="CAA7601826.1"/>
    <property type="molecule type" value="Genomic_DNA"/>
</dbReference>
<dbReference type="InterPro" id="IPR011991">
    <property type="entry name" value="ArsR-like_HTH"/>
</dbReference>
<keyword evidence="1" id="KW-0805">Transcription regulation</keyword>
<evidence type="ECO:0000256" key="3">
    <source>
        <dbReference type="ARBA" id="ARBA00023163"/>
    </source>
</evidence>
<protein>
    <submittedName>
        <fullName evidence="6">Helix_turn_helix multiple antibiotic resistance protein</fullName>
    </submittedName>
    <submittedName>
        <fullName evidence="5">MarR family</fullName>
    </submittedName>
</protein>
<evidence type="ECO:0000256" key="2">
    <source>
        <dbReference type="ARBA" id="ARBA00023125"/>
    </source>
</evidence>
<feature type="domain" description="HTH marR-type" evidence="4">
    <location>
        <begin position="23"/>
        <end position="166"/>
    </location>
</feature>
<dbReference type="CDD" id="cd00090">
    <property type="entry name" value="HTH_ARSR"/>
    <property type="match status" value="1"/>
</dbReference>
<reference evidence="5" key="2">
    <citation type="submission" date="2020-01" db="EMBL/GenBank/DDBJ databases">
        <authorList>
            <person name="Hornung B."/>
        </authorList>
    </citation>
    <scope>NUCLEOTIDE SEQUENCE</scope>
    <source>
        <strain evidence="5">PacBioINE</strain>
    </source>
</reference>
<evidence type="ECO:0000256" key="1">
    <source>
        <dbReference type="ARBA" id="ARBA00023015"/>
    </source>
</evidence>
<keyword evidence="7" id="KW-1185">Reference proteome</keyword>
<dbReference type="PANTHER" id="PTHR42756">
    <property type="entry name" value="TRANSCRIPTIONAL REGULATOR, MARR"/>
    <property type="match status" value="1"/>
</dbReference>
<evidence type="ECO:0000313" key="7">
    <source>
        <dbReference type="Proteomes" id="UP001071230"/>
    </source>
</evidence>
<evidence type="ECO:0000313" key="6">
    <source>
        <dbReference type="EMBL" id="CEJ09342.1"/>
    </source>
</evidence>
<dbReference type="Pfam" id="PF01047">
    <property type="entry name" value="MarR"/>
    <property type="match status" value="1"/>
</dbReference>
<dbReference type="InterPro" id="IPR023187">
    <property type="entry name" value="Tscrpt_reg_MarR-type_CS"/>
</dbReference>
<dbReference type="InterPro" id="IPR036390">
    <property type="entry name" value="WH_DNA-bd_sf"/>
</dbReference>
<dbReference type="InterPro" id="IPR000835">
    <property type="entry name" value="HTH_MarR-typ"/>
</dbReference>
<sequence length="179" mass="20655">MAMTKADERPDKLSPDRPVPEIAQDLGLVLGDILKAMHRQFKKEFNRFTGESELTVPQIFLLRTLVTKGSISISELAEHLNLANSTVSGIVDRLERDGFVTRVRDKEDRRIVYVELTEHAAHFREQVPRFNEKFLGELLRGVDDQTLREMASSFRQLSDLIKRFEDKDKDDKNTDNGQR</sequence>
<dbReference type="KEGG" id="aacx:DEACI_2495"/>
<dbReference type="PANTHER" id="PTHR42756:SF1">
    <property type="entry name" value="TRANSCRIPTIONAL REPRESSOR OF EMRAB OPERON"/>
    <property type="match status" value="1"/>
</dbReference>
<name>A0A8S0XBZ9_9FIRM</name>
<proteinExistence type="predicted"/>
<dbReference type="InterPro" id="IPR036388">
    <property type="entry name" value="WH-like_DNA-bd_sf"/>
</dbReference>